<protein>
    <submittedName>
        <fullName evidence="1">Uncharacterized protein</fullName>
    </submittedName>
</protein>
<proteinExistence type="predicted"/>
<evidence type="ECO:0000313" key="1">
    <source>
        <dbReference type="EMBL" id="KAH7845378.1"/>
    </source>
</evidence>
<name>A0ACB7XVV7_9ERIC</name>
<keyword evidence="2" id="KW-1185">Reference proteome</keyword>
<evidence type="ECO:0000313" key="2">
    <source>
        <dbReference type="Proteomes" id="UP000828048"/>
    </source>
</evidence>
<accession>A0ACB7XVV7</accession>
<organism evidence="1 2">
    <name type="scientific">Vaccinium darrowii</name>
    <dbReference type="NCBI Taxonomy" id="229202"/>
    <lineage>
        <taxon>Eukaryota</taxon>
        <taxon>Viridiplantae</taxon>
        <taxon>Streptophyta</taxon>
        <taxon>Embryophyta</taxon>
        <taxon>Tracheophyta</taxon>
        <taxon>Spermatophyta</taxon>
        <taxon>Magnoliopsida</taxon>
        <taxon>eudicotyledons</taxon>
        <taxon>Gunneridae</taxon>
        <taxon>Pentapetalae</taxon>
        <taxon>asterids</taxon>
        <taxon>Ericales</taxon>
        <taxon>Ericaceae</taxon>
        <taxon>Vaccinioideae</taxon>
        <taxon>Vaccinieae</taxon>
        <taxon>Vaccinium</taxon>
    </lineage>
</organism>
<reference evidence="1 2" key="1">
    <citation type="journal article" date="2021" name="Hortic Res">
        <title>High-quality reference genome and annotation aids understanding of berry development for evergreen blueberry (Vaccinium darrowii).</title>
        <authorList>
            <person name="Yu J."/>
            <person name="Hulse-Kemp A.M."/>
            <person name="Babiker E."/>
            <person name="Staton M."/>
        </authorList>
    </citation>
    <scope>NUCLEOTIDE SEQUENCE [LARGE SCALE GENOMIC DNA]</scope>
    <source>
        <strain evidence="2">cv. NJ 8807/NJ 8810</strain>
        <tissue evidence="1">Young leaf</tissue>
    </source>
</reference>
<gene>
    <name evidence="1" type="ORF">Vadar_001337</name>
</gene>
<sequence length="259" mass="29402">MEIDKLTEDLLMEILWRLPVKTLLQFKSVCKNWYALIQNPSFIYLHCDRVASTAAAQNTDCLLVKRFLNGGEGVALSLVPNETPVEDIDISSTGLDILSLQILGSCNGVVCLTKFCLNSNIVLCNLSMKEFRVLPQPSYNNDQCCSLGFGFDPFTNDYKVVRFAMSAAHFTIKGIDETVEIYDLRSDSWREVAAESPIKSGFLCSFDLFALWNGDFYWHWVFGEMVSFLWRATMHLQKASRRLIREFLSGPMSELVFLG</sequence>
<dbReference type="EMBL" id="CM037155">
    <property type="protein sequence ID" value="KAH7845378.1"/>
    <property type="molecule type" value="Genomic_DNA"/>
</dbReference>
<comment type="caution">
    <text evidence="1">The sequence shown here is derived from an EMBL/GenBank/DDBJ whole genome shotgun (WGS) entry which is preliminary data.</text>
</comment>
<dbReference type="Proteomes" id="UP000828048">
    <property type="component" value="Chromosome 5"/>
</dbReference>